<organism evidence="1">
    <name type="scientific">viral metagenome</name>
    <dbReference type="NCBI Taxonomy" id="1070528"/>
    <lineage>
        <taxon>unclassified sequences</taxon>
        <taxon>metagenomes</taxon>
        <taxon>organismal metagenomes</taxon>
    </lineage>
</organism>
<reference evidence="1" key="1">
    <citation type="journal article" date="2020" name="Nature">
        <title>Giant virus diversity and host interactions through global metagenomics.</title>
        <authorList>
            <person name="Schulz F."/>
            <person name="Roux S."/>
            <person name="Paez-Espino D."/>
            <person name="Jungbluth S."/>
            <person name="Walsh D.A."/>
            <person name="Denef V.J."/>
            <person name="McMahon K.D."/>
            <person name="Konstantinidis K.T."/>
            <person name="Eloe-Fadrosh E.A."/>
            <person name="Kyrpides N.C."/>
            <person name="Woyke T."/>
        </authorList>
    </citation>
    <scope>NUCLEOTIDE SEQUENCE</scope>
    <source>
        <strain evidence="1">GVMAG-M-3300023179-99</strain>
    </source>
</reference>
<name>A0A6C0HF41_9ZZZZ</name>
<evidence type="ECO:0000313" key="1">
    <source>
        <dbReference type="EMBL" id="QHT79251.1"/>
    </source>
</evidence>
<proteinExistence type="predicted"/>
<protein>
    <submittedName>
        <fullName evidence="1">Uncharacterized protein</fullName>
    </submittedName>
</protein>
<dbReference type="EMBL" id="MN739947">
    <property type="protein sequence ID" value="QHT79251.1"/>
    <property type="molecule type" value="Genomic_DNA"/>
</dbReference>
<sequence>MKKIHFCYALGAFVLQFPLHFITQHPSSGHSSGVTGILIGDRLPGSNGAST</sequence>
<accession>A0A6C0HF41</accession>
<dbReference type="AlphaFoldDB" id="A0A6C0HF41"/>